<keyword evidence="1" id="KW-1185">Reference proteome</keyword>
<accession>A0A915JWM8</accession>
<dbReference type="WBParaSite" id="nRc.2.0.1.t30137-RA">
    <property type="protein sequence ID" value="nRc.2.0.1.t30137-RA"/>
    <property type="gene ID" value="nRc.2.0.1.g30137"/>
</dbReference>
<dbReference type="AlphaFoldDB" id="A0A915JWM8"/>
<evidence type="ECO:0000313" key="2">
    <source>
        <dbReference type="WBParaSite" id="nRc.2.0.1.t30137-RA"/>
    </source>
</evidence>
<proteinExistence type="predicted"/>
<protein>
    <submittedName>
        <fullName evidence="2">Uncharacterized protein</fullName>
    </submittedName>
</protein>
<name>A0A915JWM8_ROMCU</name>
<dbReference type="Proteomes" id="UP000887565">
    <property type="component" value="Unplaced"/>
</dbReference>
<organism evidence="1 2">
    <name type="scientific">Romanomermis culicivorax</name>
    <name type="common">Nematode worm</name>
    <dbReference type="NCBI Taxonomy" id="13658"/>
    <lineage>
        <taxon>Eukaryota</taxon>
        <taxon>Metazoa</taxon>
        <taxon>Ecdysozoa</taxon>
        <taxon>Nematoda</taxon>
        <taxon>Enoplea</taxon>
        <taxon>Dorylaimia</taxon>
        <taxon>Mermithida</taxon>
        <taxon>Mermithoidea</taxon>
        <taxon>Mermithidae</taxon>
        <taxon>Romanomermis</taxon>
    </lineage>
</organism>
<reference evidence="2" key="1">
    <citation type="submission" date="2022-11" db="UniProtKB">
        <authorList>
            <consortium name="WormBaseParasite"/>
        </authorList>
    </citation>
    <scope>IDENTIFICATION</scope>
</reference>
<sequence>MQKREPVNICEEIIKKKAEKRLKKTMKAPLKATTFDFCVESILGLLVYNRSNEMNFPTHIFIFRMHTVVDSAKIRPMARDHTKEQ</sequence>
<evidence type="ECO:0000313" key="1">
    <source>
        <dbReference type="Proteomes" id="UP000887565"/>
    </source>
</evidence>